<organism evidence="12">
    <name type="scientific">Chlamydomonas euryale</name>
    <dbReference type="NCBI Taxonomy" id="1486919"/>
    <lineage>
        <taxon>Eukaryota</taxon>
        <taxon>Viridiplantae</taxon>
        <taxon>Chlorophyta</taxon>
        <taxon>core chlorophytes</taxon>
        <taxon>Chlorophyceae</taxon>
        <taxon>CS clade</taxon>
        <taxon>Chlamydomonadales</taxon>
        <taxon>Chlamydomonadaceae</taxon>
        <taxon>Chlamydomonas</taxon>
    </lineage>
</organism>
<name>A0A7R9YY51_9CHLO</name>
<dbReference type="PANTHER" id="PTHR45760:SF2">
    <property type="entry name" value="FI19922P1-RELATED"/>
    <property type="match status" value="1"/>
</dbReference>
<protein>
    <recommendedName>
        <fullName evidence="13">Mitochondrial carrier protein</fullName>
    </recommendedName>
</protein>
<evidence type="ECO:0000256" key="3">
    <source>
        <dbReference type="ARBA" id="ARBA00022448"/>
    </source>
</evidence>
<dbReference type="EMBL" id="HBEC01025977">
    <property type="protein sequence ID" value="CAD8293347.1"/>
    <property type="molecule type" value="Transcribed_RNA"/>
</dbReference>
<feature type="repeat" description="Solcar" evidence="10">
    <location>
        <begin position="15"/>
        <end position="176"/>
    </location>
</feature>
<keyword evidence="6" id="KW-0999">Mitochondrion inner membrane</keyword>
<dbReference type="InterPro" id="IPR045315">
    <property type="entry name" value="Mtm1-like"/>
</dbReference>
<accession>A0A7R9YY51</accession>
<keyword evidence="3 11" id="KW-0813">Transport</keyword>
<reference evidence="12" key="1">
    <citation type="submission" date="2021-01" db="EMBL/GenBank/DDBJ databases">
        <authorList>
            <person name="Corre E."/>
            <person name="Pelletier E."/>
            <person name="Niang G."/>
            <person name="Scheremetjew M."/>
            <person name="Finn R."/>
            <person name="Kale V."/>
            <person name="Holt S."/>
            <person name="Cochrane G."/>
            <person name="Meng A."/>
            <person name="Brown T."/>
            <person name="Cohen L."/>
        </authorList>
    </citation>
    <scope>NUCLEOTIDE SEQUENCE</scope>
    <source>
        <strain evidence="12">CCMP219</strain>
    </source>
</reference>
<comment type="similarity">
    <text evidence="2 11">Belongs to the mitochondrial carrier (TC 2.A.29) family.</text>
</comment>
<evidence type="ECO:0000256" key="2">
    <source>
        <dbReference type="ARBA" id="ARBA00006375"/>
    </source>
</evidence>
<evidence type="ECO:0000256" key="10">
    <source>
        <dbReference type="PROSITE-ProRule" id="PRU00282"/>
    </source>
</evidence>
<evidence type="ECO:0008006" key="13">
    <source>
        <dbReference type="Google" id="ProtNLM"/>
    </source>
</evidence>
<dbReference type="PROSITE" id="PS50920">
    <property type="entry name" value="SOLCAR"/>
    <property type="match status" value="3"/>
</dbReference>
<evidence type="ECO:0000256" key="4">
    <source>
        <dbReference type="ARBA" id="ARBA00022692"/>
    </source>
</evidence>
<keyword evidence="5" id="KW-0677">Repeat</keyword>
<feature type="repeat" description="Solcar" evidence="10">
    <location>
        <begin position="282"/>
        <end position="379"/>
    </location>
</feature>
<dbReference type="SUPFAM" id="SSF103506">
    <property type="entry name" value="Mitochondrial carrier"/>
    <property type="match status" value="1"/>
</dbReference>
<dbReference type="PANTHER" id="PTHR45760">
    <property type="entry name" value="FI19922P1-RELATED"/>
    <property type="match status" value="1"/>
</dbReference>
<evidence type="ECO:0000256" key="6">
    <source>
        <dbReference type="ARBA" id="ARBA00022792"/>
    </source>
</evidence>
<keyword evidence="4 10" id="KW-0812">Transmembrane</keyword>
<dbReference type="GO" id="GO:1990542">
    <property type="term" value="P:mitochondrial transmembrane transport"/>
    <property type="evidence" value="ECO:0007669"/>
    <property type="project" value="InterPro"/>
</dbReference>
<sequence>MSSSAASSAAAAVPDELGPRMVGAFAASAISALVVTPLDVVKTRLQAQEPAAAQMPVTIRAQPGSTPPGAAASCVMQSLRRRAFFRSPNIPASALCPTCASMLSSLAAVVPVDGHLRDSGVASTSGRSETGSLSMLRSIVRKEGLHALWRGVDTAMAHSIPMNGIYMPLYDYLQGAMRPTTGALSPALAGMAARGVAVSMTAPIELIRTRQQAAAGAMTWRAALAGAAPGSALFTGLSASLARDVPFTALYWCAVEPIREALLPPTGRDANGQRVPPASVAHVFWANVAAGSVSGAFAAALTTPLDVVKTRMQTAVATGGSPGDAVCFAARPTGPLGTLRRIWQLEGPAALLSGIGPRVARAVPACAIVISTYEVAKTALRSPPPVDDAWWESSHQTVSVDE</sequence>
<dbReference type="GO" id="GO:0005743">
    <property type="term" value="C:mitochondrial inner membrane"/>
    <property type="evidence" value="ECO:0007669"/>
    <property type="project" value="UniProtKB-SubCell"/>
</dbReference>
<evidence type="ECO:0000256" key="5">
    <source>
        <dbReference type="ARBA" id="ARBA00022737"/>
    </source>
</evidence>
<keyword evidence="7" id="KW-1133">Transmembrane helix</keyword>
<dbReference type="Pfam" id="PF00153">
    <property type="entry name" value="Mito_carr"/>
    <property type="match status" value="4"/>
</dbReference>
<dbReference type="AlphaFoldDB" id="A0A7R9YY51"/>
<comment type="subcellular location">
    <subcellularLocation>
        <location evidence="1">Mitochondrion inner membrane</location>
        <topology evidence="1">Multi-pass membrane protein</topology>
    </subcellularLocation>
</comment>
<evidence type="ECO:0000256" key="7">
    <source>
        <dbReference type="ARBA" id="ARBA00022989"/>
    </source>
</evidence>
<dbReference type="InterPro" id="IPR018108">
    <property type="entry name" value="MCP_transmembrane"/>
</dbReference>
<dbReference type="InterPro" id="IPR023395">
    <property type="entry name" value="MCP_dom_sf"/>
</dbReference>
<keyword evidence="8" id="KW-0496">Mitochondrion</keyword>
<gene>
    <name evidence="12" type="ORF">CEUR00632_LOCUS11964</name>
</gene>
<feature type="repeat" description="Solcar" evidence="10">
    <location>
        <begin position="181"/>
        <end position="261"/>
    </location>
</feature>
<dbReference type="Gene3D" id="1.50.40.10">
    <property type="entry name" value="Mitochondrial carrier domain"/>
    <property type="match status" value="3"/>
</dbReference>
<evidence type="ECO:0000256" key="8">
    <source>
        <dbReference type="ARBA" id="ARBA00023128"/>
    </source>
</evidence>
<evidence type="ECO:0000313" key="12">
    <source>
        <dbReference type="EMBL" id="CAD8293347.1"/>
    </source>
</evidence>
<keyword evidence="9 10" id="KW-0472">Membrane</keyword>
<evidence type="ECO:0000256" key="1">
    <source>
        <dbReference type="ARBA" id="ARBA00004448"/>
    </source>
</evidence>
<evidence type="ECO:0000256" key="11">
    <source>
        <dbReference type="RuleBase" id="RU000488"/>
    </source>
</evidence>
<proteinExistence type="inferred from homology"/>
<evidence type="ECO:0000256" key="9">
    <source>
        <dbReference type="ARBA" id="ARBA00023136"/>
    </source>
</evidence>